<dbReference type="Gene3D" id="1.10.10.10">
    <property type="entry name" value="Winged helix-like DNA-binding domain superfamily/Winged helix DNA-binding domain"/>
    <property type="match status" value="1"/>
</dbReference>
<keyword evidence="4" id="KW-0804">Transcription</keyword>
<dbReference type="Gene3D" id="1.25.40.10">
    <property type="entry name" value="Tetratricopeptide repeat domain"/>
    <property type="match status" value="1"/>
</dbReference>
<evidence type="ECO:0000256" key="3">
    <source>
        <dbReference type="ARBA" id="ARBA00023125"/>
    </source>
</evidence>
<evidence type="ECO:0000256" key="5">
    <source>
        <dbReference type="PROSITE-ProRule" id="PRU01091"/>
    </source>
</evidence>
<comment type="caution">
    <text evidence="8">The sequence shown here is derived from an EMBL/GenBank/DDBJ whole genome shotgun (WGS) entry which is preliminary data.</text>
</comment>
<dbReference type="PROSITE" id="PS51755">
    <property type="entry name" value="OMPR_PHOB"/>
    <property type="match status" value="1"/>
</dbReference>
<keyword evidence="9" id="KW-1185">Reference proteome</keyword>
<dbReference type="InterPro" id="IPR027417">
    <property type="entry name" value="P-loop_NTPase"/>
</dbReference>
<dbReference type="SUPFAM" id="SSF52540">
    <property type="entry name" value="P-loop containing nucleoside triphosphate hydrolases"/>
    <property type="match status" value="1"/>
</dbReference>
<dbReference type="CDD" id="cd15831">
    <property type="entry name" value="BTAD"/>
    <property type="match status" value="1"/>
</dbReference>
<keyword evidence="8" id="KW-0067">ATP-binding</keyword>
<dbReference type="InterPro" id="IPR005158">
    <property type="entry name" value="BTAD"/>
</dbReference>
<dbReference type="EMBL" id="JBHTCH010000031">
    <property type="protein sequence ID" value="MFC7363523.1"/>
    <property type="molecule type" value="Genomic_DNA"/>
</dbReference>
<dbReference type="SUPFAM" id="SSF46894">
    <property type="entry name" value="C-terminal effector domain of the bipartite response regulators"/>
    <property type="match status" value="1"/>
</dbReference>
<accession>A0ABW2ND74</accession>
<feature type="domain" description="OmpR/PhoB-type" evidence="7">
    <location>
        <begin position="1"/>
        <end position="100"/>
    </location>
</feature>
<organism evidence="8 9">
    <name type="scientific">Nocardioides astragali</name>
    <dbReference type="NCBI Taxonomy" id="1776736"/>
    <lineage>
        <taxon>Bacteria</taxon>
        <taxon>Bacillati</taxon>
        <taxon>Actinomycetota</taxon>
        <taxon>Actinomycetes</taxon>
        <taxon>Propionibacteriales</taxon>
        <taxon>Nocardioidaceae</taxon>
        <taxon>Nocardioides</taxon>
    </lineage>
</organism>
<feature type="region of interest" description="Disordered" evidence="6">
    <location>
        <begin position="286"/>
        <end position="313"/>
    </location>
</feature>
<dbReference type="RefSeq" id="WP_255893138.1">
    <property type="nucleotide sequence ID" value="NZ_JAFMZM010000009.1"/>
</dbReference>
<protein>
    <submittedName>
        <fullName evidence="8">BREX system ATP-binding domain-containing protein</fullName>
    </submittedName>
</protein>
<evidence type="ECO:0000256" key="4">
    <source>
        <dbReference type="ARBA" id="ARBA00023163"/>
    </source>
</evidence>
<dbReference type="PANTHER" id="PTHR35807:SF1">
    <property type="entry name" value="TRANSCRIPTIONAL REGULATOR REDD"/>
    <property type="match status" value="1"/>
</dbReference>
<reference evidence="9" key="1">
    <citation type="journal article" date="2019" name="Int. J. Syst. Evol. Microbiol.">
        <title>The Global Catalogue of Microorganisms (GCM) 10K type strain sequencing project: providing services to taxonomists for standard genome sequencing and annotation.</title>
        <authorList>
            <consortium name="The Broad Institute Genomics Platform"/>
            <consortium name="The Broad Institute Genome Sequencing Center for Infectious Disease"/>
            <person name="Wu L."/>
            <person name="Ma J."/>
        </authorList>
    </citation>
    <scope>NUCLEOTIDE SEQUENCE [LARGE SCALE GENOMIC DNA]</scope>
    <source>
        <strain evidence="9">FCH27</strain>
    </source>
</reference>
<evidence type="ECO:0000256" key="2">
    <source>
        <dbReference type="ARBA" id="ARBA00023015"/>
    </source>
</evidence>
<dbReference type="Proteomes" id="UP001596524">
    <property type="component" value="Unassembled WGS sequence"/>
</dbReference>
<feature type="DNA-binding region" description="OmpR/PhoB-type" evidence="5">
    <location>
        <begin position="1"/>
        <end position="100"/>
    </location>
</feature>
<dbReference type="GO" id="GO:0005524">
    <property type="term" value="F:ATP binding"/>
    <property type="evidence" value="ECO:0007669"/>
    <property type="project" value="UniProtKB-KW"/>
</dbReference>
<dbReference type="SMART" id="SM01043">
    <property type="entry name" value="BTAD"/>
    <property type="match status" value="1"/>
</dbReference>
<sequence>MWVRVLGTSQVALGDDPGATVDVGARKPRSVLAALALRLGGDVPPDALVRLVWGEDAPRGAYGTLHSYISGIRRVLEPGLAPRERPRVLLTSDHGYRLALSRQHVDAHRFADEVRVRHRLLAPLSTQLTTGPSAGWPTRDEISQHVDALEGMLGLWTGEAYADLPDEPEVDLERGSLTQLRLNAEEARVLGLLALGDHAVVVAATEQATARYPLQERVWALHALALTRSGRQAEALEALRHIRSVLADELGLDPGQELRDLEQAVLVQDPLLQQWLRPPVEVVAPDPRLTEPVTGSPTAPGTGRVSAPGTATGWTTVGREREVAALLGVLDRAESGTPATALLVGEPGIGKSRLVEGVSSIATERGFWVVTGRCSQDDGAPTLWPWGQALRELARLDGGELDSGVEKLLAGTPSGSDEGAERQAFRAWQTLAHEVTSRSLDRPVLLVLEDVHWADTATLKVLRHLVSTAGDGHRLAVLVTRRSWPEPIGVLAEVGEELARRHVTRLDLSGLTPEEARGLVQGVAGGVVPADVVAQWHARSGGNPYFLIELARLGVLETGDSAALPATVRDVILRRLQDVPERTRSLLLLGAALGRRFSLDLLAAVAGDPVEDVDDALAPAREAGLVEEPEAGVVAFTHALTRDAVATTTSPSRLARLHAQVAHTLDDETLLAGLVGPEERIAELAKHWLAAGPTHASRAWRAAVDAAEQARRTFSWVEAEQLVAAAIAAHGRDPLGTATQRIDLLLTRARDCRPNAEWDQVLPCAAEAIMLARREEDLVRLAAAAAASTDNAVWLPQQWNEVPEDTIEDLRWAMSELPSGDSADRCRVMLALALMLYYDPSAQAEVRALVDEGVAMARRIGDPALQSWSVLTAWKALWTPAHADDRLALAHEALRATREAGDPDAETVALVVLTANLLELGDRPSYEAAARATERLATRRRNTYAQMALCWLDLSMASLRSDEDAANRLAEELYELRPRLNPGMEGLHIVGIHLVSHMWDERIGDLIEPMTAAITASNSDMVNDVLLLALARTGDLERLRNELPSTVDHQVPNWSSVTTWCSFAEAATVAQDAGMAERLVRRLEPLAGQVALSGIASVMGPVDGYLALALAASGNRVEASKVADRAVEQSDEWGFTAYTAWLAGHRERLGF</sequence>
<dbReference type="InterPro" id="IPR036388">
    <property type="entry name" value="WH-like_DNA-bd_sf"/>
</dbReference>
<evidence type="ECO:0000256" key="1">
    <source>
        <dbReference type="ARBA" id="ARBA00005820"/>
    </source>
</evidence>
<name>A0ABW2ND74_9ACTN</name>
<dbReference type="InterPro" id="IPR001867">
    <property type="entry name" value="OmpR/PhoB-type_DNA-bd"/>
</dbReference>
<evidence type="ECO:0000313" key="9">
    <source>
        <dbReference type="Proteomes" id="UP001596524"/>
    </source>
</evidence>
<gene>
    <name evidence="8" type="ORF">ACFQO6_24850</name>
</gene>
<keyword evidence="8" id="KW-0547">Nucleotide-binding</keyword>
<dbReference type="InterPro" id="IPR011990">
    <property type="entry name" value="TPR-like_helical_dom_sf"/>
</dbReference>
<dbReference type="Pfam" id="PF13191">
    <property type="entry name" value="AAA_16"/>
    <property type="match status" value="1"/>
</dbReference>
<dbReference type="InterPro" id="IPR041664">
    <property type="entry name" value="AAA_16"/>
</dbReference>
<dbReference type="Gene3D" id="3.40.50.300">
    <property type="entry name" value="P-loop containing nucleotide triphosphate hydrolases"/>
    <property type="match status" value="1"/>
</dbReference>
<keyword evidence="2" id="KW-0805">Transcription regulation</keyword>
<evidence type="ECO:0000259" key="7">
    <source>
        <dbReference type="PROSITE" id="PS51755"/>
    </source>
</evidence>
<dbReference type="InterPro" id="IPR016032">
    <property type="entry name" value="Sig_transdc_resp-reg_C-effctor"/>
</dbReference>
<dbReference type="Pfam" id="PF03704">
    <property type="entry name" value="BTAD"/>
    <property type="match status" value="1"/>
</dbReference>
<proteinExistence type="inferred from homology"/>
<evidence type="ECO:0000256" key="6">
    <source>
        <dbReference type="SAM" id="MobiDB-lite"/>
    </source>
</evidence>
<dbReference type="PANTHER" id="PTHR35807">
    <property type="entry name" value="TRANSCRIPTIONAL REGULATOR REDD-RELATED"/>
    <property type="match status" value="1"/>
</dbReference>
<comment type="similarity">
    <text evidence="1">Belongs to the AfsR/DnrI/RedD regulatory family.</text>
</comment>
<keyword evidence="3 5" id="KW-0238">DNA-binding</keyword>
<evidence type="ECO:0000313" key="8">
    <source>
        <dbReference type="EMBL" id="MFC7363523.1"/>
    </source>
</evidence>
<dbReference type="SMART" id="SM00862">
    <property type="entry name" value="Trans_reg_C"/>
    <property type="match status" value="1"/>
</dbReference>
<dbReference type="InterPro" id="IPR051677">
    <property type="entry name" value="AfsR-DnrI-RedD_regulator"/>
</dbReference>
<dbReference type="SUPFAM" id="SSF48452">
    <property type="entry name" value="TPR-like"/>
    <property type="match status" value="1"/>
</dbReference>